<sequence length="276" mass="30991">MKKKLLIAGMSVIFSFKAMADVQPTITNEEIDKRNRAMLAKAGIELPDSIEVSMVSANKYIESNSIKQNANDAHMATKMKEYLALNNEQQKNGYVKDNEPRAKELIELKHVALYHKAKYKGALSSESTHIRASIDELKIAYTFVGVPIEEMDLNIGVAPYGAYKSLKNGDDGDGWDGAVQFFDKKGIGSCAFTEHNRKLAHSGVELIKELVTYDVHNKPTIVLVKGNKESGFVYKLKWYDNTFSRELECANSEFSQQLRTEIIALANRIESYQQPS</sequence>
<dbReference type="AlphaFoldDB" id="A0A0W0T1Q1"/>
<name>A0A0W0T1Q1_9GAMM</name>
<dbReference type="PATRIC" id="fig|1212489.4.peg.817"/>
<dbReference type="RefSeq" id="WP_058495125.1">
    <property type="nucleotide sequence ID" value="NZ_CAAAIU010000021.1"/>
</dbReference>
<evidence type="ECO:0000313" key="2">
    <source>
        <dbReference type="EMBL" id="KTC89125.1"/>
    </source>
</evidence>
<protein>
    <submittedName>
        <fullName evidence="2">Uncharacterized protein</fullName>
    </submittedName>
</protein>
<dbReference type="OrthoDB" id="5635005at2"/>
<keyword evidence="1" id="KW-0732">Signal</keyword>
<feature type="chain" id="PRO_5006912574" evidence="1">
    <location>
        <begin position="21"/>
        <end position="276"/>
    </location>
</feature>
<dbReference type="Proteomes" id="UP000054736">
    <property type="component" value="Unassembled WGS sequence"/>
</dbReference>
<accession>A0A0W0T1Q1</accession>
<dbReference type="EMBL" id="LNXY01000011">
    <property type="protein sequence ID" value="KTC89125.1"/>
    <property type="molecule type" value="Genomic_DNA"/>
</dbReference>
<evidence type="ECO:0000256" key="1">
    <source>
        <dbReference type="SAM" id="SignalP"/>
    </source>
</evidence>
<keyword evidence="3" id="KW-1185">Reference proteome</keyword>
<evidence type="ECO:0000313" key="3">
    <source>
        <dbReference type="Proteomes" id="UP000054736"/>
    </source>
</evidence>
<gene>
    <name evidence="2" type="ORF">Ldro_0783</name>
</gene>
<feature type="signal peptide" evidence="1">
    <location>
        <begin position="1"/>
        <end position="20"/>
    </location>
</feature>
<comment type="caution">
    <text evidence="2">The sequence shown here is derived from an EMBL/GenBank/DDBJ whole genome shotgun (WGS) entry which is preliminary data.</text>
</comment>
<proteinExistence type="predicted"/>
<reference evidence="2 3" key="1">
    <citation type="submission" date="2015-11" db="EMBL/GenBank/DDBJ databases">
        <title>Genomic analysis of 38 Legionella species identifies large and diverse effector repertoires.</title>
        <authorList>
            <person name="Burstein D."/>
            <person name="Amaro F."/>
            <person name="Zusman T."/>
            <person name="Lifshitz Z."/>
            <person name="Cohen O."/>
            <person name="Gilbert J.A."/>
            <person name="Pupko T."/>
            <person name="Shuman H.A."/>
            <person name="Segal G."/>
        </authorList>
    </citation>
    <scope>NUCLEOTIDE SEQUENCE [LARGE SCALE GENOMIC DNA]</scope>
    <source>
        <strain evidence="2 3">ATCC 700990</strain>
    </source>
</reference>
<organism evidence="2 3">
    <name type="scientific">Legionella drozanskii LLAP-1</name>
    <dbReference type="NCBI Taxonomy" id="1212489"/>
    <lineage>
        <taxon>Bacteria</taxon>
        <taxon>Pseudomonadati</taxon>
        <taxon>Pseudomonadota</taxon>
        <taxon>Gammaproteobacteria</taxon>
        <taxon>Legionellales</taxon>
        <taxon>Legionellaceae</taxon>
        <taxon>Legionella</taxon>
    </lineage>
</organism>